<evidence type="ECO:0000313" key="3">
    <source>
        <dbReference type="Proteomes" id="UP000801492"/>
    </source>
</evidence>
<protein>
    <submittedName>
        <fullName evidence="2">Uncharacterized protein</fullName>
    </submittedName>
</protein>
<gene>
    <name evidence="2" type="ORF">ILUMI_14886</name>
</gene>
<dbReference type="Pfam" id="PF01395">
    <property type="entry name" value="PBP_GOBP"/>
    <property type="match status" value="2"/>
</dbReference>
<proteinExistence type="predicted"/>
<dbReference type="CDD" id="cd23992">
    <property type="entry name" value="PBP_GOBP"/>
    <property type="match status" value="2"/>
</dbReference>
<comment type="caution">
    <text evidence="2">The sequence shown here is derived from an EMBL/GenBank/DDBJ whole genome shotgun (WGS) entry which is preliminary data.</text>
</comment>
<keyword evidence="3" id="KW-1185">Reference proteome</keyword>
<organism evidence="2 3">
    <name type="scientific">Ignelater luminosus</name>
    <name type="common">Cucubano</name>
    <name type="synonym">Pyrophorus luminosus</name>
    <dbReference type="NCBI Taxonomy" id="2038154"/>
    <lineage>
        <taxon>Eukaryota</taxon>
        <taxon>Metazoa</taxon>
        <taxon>Ecdysozoa</taxon>
        <taxon>Arthropoda</taxon>
        <taxon>Hexapoda</taxon>
        <taxon>Insecta</taxon>
        <taxon>Pterygota</taxon>
        <taxon>Neoptera</taxon>
        <taxon>Endopterygota</taxon>
        <taxon>Coleoptera</taxon>
        <taxon>Polyphaga</taxon>
        <taxon>Elateriformia</taxon>
        <taxon>Elateroidea</taxon>
        <taxon>Elateridae</taxon>
        <taxon>Agrypninae</taxon>
        <taxon>Pyrophorini</taxon>
        <taxon>Ignelater</taxon>
    </lineage>
</organism>
<dbReference type="GO" id="GO:0005615">
    <property type="term" value="C:extracellular space"/>
    <property type="evidence" value="ECO:0007669"/>
    <property type="project" value="TreeGrafter"/>
</dbReference>
<keyword evidence="1" id="KW-0732">Signal</keyword>
<sequence>VLEASWFFNFTEEEKECIKLLNTNEDKIKTLYFRFNTPENDTEFNNFMECVWKKLQFQRENGDINYEKLKNSYQLDRKTGEDNLAVLLKIDKILFDAVTKCESSQAMLKAGTAGETVVKVQNCIVSHYLEATKSITNYCHINMKAIVCNVFITICVLQATKYLITKFNFYINMYHLNFQVLEASWFFYFTEEEKECIKQLDADEEKIENLYTKYITPENDTQFNNFMECVWKKSGFLTDNGGINYKKLKNSYQIDRKTGEDNPAVLKQLDKLLFNAVSKCESNKALLKADTAGEIVVKVQNCIVSHFLEASEFIL</sequence>
<evidence type="ECO:0000256" key="1">
    <source>
        <dbReference type="ARBA" id="ARBA00022729"/>
    </source>
</evidence>
<dbReference type="InterPro" id="IPR006170">
    <property type="entry name" value="PBP/GOBP"/>
</dbReference>
<dbReference type="OrthoDB" id="7344143at2759"/>
<dbReference type="GO" id="GO:0007608">
    <property type="term" value="P:sensory perception of smell"/>
    <property type="evidence" value="ECO:0007669"/>
    <property type="project" value="TreeGrafter"/>
</dbReference>
<dbReference type="Gene3D" id="1.10.238.20">
    <property type="entry name" value="Pheromone/general odorant binding protein domain"/>
    <property type="match status" value="2"/>
</dbReference>
<dbReference type="AlphaFoldDB" id="A0A8K0CU00"/>
<dbReference type="PANTHER" id="PTHR11857">
    <property type="entry name" value="ODORANT BINDING PROTEIN-RELATED"/>
    <property type="match status" value="1"/>
</dbReference>
<reference evidence="2" key="1">
    <citation type="submission" date="2019-08" db="EMBL/GenBank/DDBJ databases">
        <title>The genome of the North American firefly Photinus pyralis.</title>
        <authorList>
            <consortium name="Photinus pyralis genome working group"/>
            <person name="Fallon T.R."/>
            <person name="Sander Lower S.E."/>
            <person name="Weng J.-K."/>
        </authorList>
    </citation>
    <scope>NUCLEOTIDE SEQUENCE</scope>
    <source>
        <strain evidence="2">TRF0915ILg1</strain>
        <tissue evidence="2">Whole body</tissue>
    </source>
</reference>
<feature type="non-terminal residue" evidence="2">
    <location>
        <position position="1"/>
    </location>
</feature>
<dbReference type="EMBL" id="VTPC01034876">
    <property type="protein sequence ID" value="KAF2891287.1"/>
    <property type="molecule type" value="Genomic_DNA"/>
</dbReference>
<evidence type="ECO:0000313" key="2">
    <source>
        <dbReference type="EMBL" id="KAF2891287.1"/>
    </source>
</evidence>
<dbReference type="Proteomes" id="UP000801492">
    <property type="component" value="Unassembled WGS sequence"/>
</dbReference>
<dbReference type="GO" id="GO:0005549">
    <property type="term" value="F:odorant binding"/>
    <property type="evidence" value="ECO:0007669"/>
    <property type="project" value="InterPro"/>
</dbReference>
<dbReference type="InterPro" id="IPR036728">
    <property type="entry name" value="PBP_GOBP_sf"/>
</dbReference>
<dbReference type="SUPFAM" id="SSF47565">
    <property type="entry name" value="Insect pheromone/odorant-binding proteins"/>
    <property type="match status" value="2"/>
</dbReference>
<name>A0A8K0CU00_IGNLU</name>
<accession>A0A8K0CU00</accession>